<evidence type="ECO:0000313" key="3">
    <source>
        <dbReference type="EMBL" id="SVB87519.1"/>
    </source>
</evidence>
<evidence type="ECO:0000256" key="1">
    <source>
        <dbReference type="ARBA" id="ARBA00009820"/>
    </source>
</evidence>
<keyword evidence="2" id="KW-0472">Membrane</keyword>
<keyword evidence="2" id="KW-0812">Transmembrane</keyword>
<dbReference type="InterPro" id="IPR011659">
    <property type="entry name" value="WD40"/>
</dbReference>
<accession>A0A382HK03</accession>
<proteinExistence type="inferred from homology"/>
<keyword evidence="2" id="KW-1133">Transmembrane helix</keyword>
<feature type="non-terminal residue" evidence="3">
    <location>
        <position position="1"/>
    </location>
</feature>
<evidence type="ECO:0008006" key="4">
    <source>
        <dbReference type="Google" id="ProtNLM"/>
    </source>
</evidence>
<dbReference type="InterPro" id="IPR011009">
    <property type="entry name" value="Kinase-like_dom_sf"/>
</dbReference>
<dbReference type="Gene3D" id="2.120.10.30">
    <property type="entry name" value="TolB, C-terminal domain"/>
    <property type="match status" value="3"/>
</dbReference>
<dbReference type="PANTHER" id="PTHR36842">
    <property type="entry name" value="PROTEIN TOLB HOMOLOG"/>
    <property type="match status" value="1"/>
</dbReference>
<sequence>VVLYEMLTGQRAFVGEDTSLTLAAVMTTNPDMDRLPTALPTAVRKCLERCFQKEPRARVRDIGDVQLAMEGAFETTVLAPPNEARATQSLWQRPGAWLVVSLIVVVGLAGLLVLQSPPTSGSRVVRFVESTEGRMTFPREGRAVAISPDGNQLVYAAKNELFLRELGSAVATQIPGSNDGTAPFFSPDGEWIGFFTTRQLKKVAVSGGEPFVVCDVPRGLSGTWGVDDTIVFSRHGLTGLFRVQASGGVSEQLTTRKDSDGDHDFADFLPDGEVVLFSISAPNFNFDDGQIVAQSLETGERTVVIDGGFNPRWIETGHLVYARGGGLFAVEFDPAQLQVKGEPVQLVSGVMQTGAAAQYAVSNDGSVVYVAGDSTTTAPEAELVWVDREGREEVLPVSPNSFVAPRVSPDGNRVIVNVDGVTESDIWLSEISRGTLSMLSSSAAIDGPAIWSPDGEQIVFYSERDE</sequence>
<organism evidence="3">
    <name type="scientific">marine metagenome</name>
    <dbReference type="NCBI Taxonomy" id="408172"/>
    <lineage>
        <taxon>unclassified sequences</taxon>
        <taxon>metagenomes</taxon>
        <taxon>ecological metagenomes</taxon>
    </lineage>
</organism>
<gene>
    <name evidence="3" type="ORF">METZ01_LOCUS240373</name>
</gene>
<feature type="non-terminal residue" evidence="3">
    <location>
        <position position="466"/>
    </location>
</feature>
<feature type="transmembrane region" description="Helical" evidence="2">
    <location>
        <begin position="95"/>
        <end position="114"/>
    </location>
</feature>
<protein>
    <recommendedName>
        <fullName evidence="4">Protein kinase domain-containing protein</fullName>
    </recommendedName>
</protein>
<name>A0A382HK03_9ZZZZ</name>
<dbReference type="EMBL" id="UINC01061685">
    <property type="protein sequence ID" value="SVB87519.1"/>
    <property type="molecule type" value="Genomic_DNA"/>
</dbReference>
<dbReference type="PANTHER" id="PTHR36842:SF1">
    <property type="entry name" value="PROTEIN TOLB"/>
    <property type="match status" value="1"/>
</dbReference>
<dbReference type="SUPFAM" id="SSF82171">
    <property type="entry name" value="DPP6 N-terminal domain-like"/>
    <property type="match status" value="1"/>
</dbReference>
<dbReference type="Pfam" id="PF07676">
    <property type="entry name" value="PD40"/>
    <property type="match status" value="2"/>
</dbReference>
<dbReference type="SUPFAM" id="SSF56112">
    <property type="entry name" value="Protein kinase-like (PK-like)"/>
    <property type="match status" value="1"/>
</dbReference>
<reference evidence="3" key="1">
    <citation type="submission" date="2018-05" db="EMBL/GenBank/DDBJ databases">
        <authorList>
            <person name="Lanie J.A."/>
            <person name="Ng W.-L."/>
            <person name="Kazmierczak K.M."/>
            <person name="Andrzejewski T.M."/>
            <person name="Davidsen T.M."/>
            <person name="Wayne K.J."/>
            <person name="Tettelin H."/>
            <person name="Glass J.I."/>
            <person name="Rusch D."/>
            <person name="Podicherti R."/>
            <person name="Tsui H.-C.T."/>
            <person name="Winkler M.E."/>
        </authorList>
    </citation>
    <scope>NUCLEOTIDE SEQUENCE</scope>
</reference>
<dbReference type="Gene3D" id="1.10.510.10">
    <property type="entry name" value="Transferase(Phosphotransferase) domain 1"/>
    <property type="match status" value="1"/>
</dbReference>
<dbReference type="AlphaFoldDB" id="A0A382HK03"/>
<comment type="similarity">
    <text evidence="1">Belongs to the TolB family.</text>
</comment>
<evidence type="ECO:0000256" key="2">
    <source>
        <dbReference type="SAM" id="Phobius"/>
    </source>
</evidence>
<dbReference type="InterPro" id="IPR011042">
    <property type="entry name" value="6-blade_b-propeller_TolB-like"/>
</dbReference>